<dbReference type="InterPro" id="IPR047817">
    <property type="entry name" value="ABC2_TM_bact-type"/>
</dbReference>
<keyword evidence="5" id="KW-0813">Transport</keyword>
<feature type="transmembrane region" description="Helical" evidence="5">
    <location>
        <begin position="235"/>
        <end position="253"/>
    </location>
</feature>
<dbReference type="InterPro" id="IPR051784">
    <property type="entry name" value="Nod_factor_ABC_transporter"/>
</dbReference>
<dbReference type="PROSITE" id="PS51012">
    <property type="entry name" value="ABC_TM2"/>
    <property type="match status" value="1"/>
</dbReference>
<comment type="subcellular location">
    <subcellularLocation>
        <location evidence="5">Cell membrane</location>
        <topology evidence="5">Multi-pass membrane protein</topology>
    </subcellularLocation>
    <subcellularLocation>
        <location evidence="1">Membrane</location>
        <topology evidence="1">Multi-pass membrane protein</topology>
    </subcellularLocation>
</comment>
<keyword evidence="8" id="KW-1185">Reference proteome</keyword>
<dbReference type="Proteomes" id="UP000181997">
    <property type="component" value="Unassembled WGS sequence"/>
</dbReference>
<dbReference type="GO" id="GO:0043190">
    <property type="term" value="C:ATP-binding cassette (ABC) transporter complex"/>
    <property type="evidence" value="ECO:0007669"/>
    <property type="project" value="InterPro"/>
</dbReference>
<sequence>MNWLKVVKGEIYKQHRNSFHSKITYFSLLIWPILHFSNAYFSYKPFSLDNLKFIQLDSYDQLISFLLIGFLTYLSFKSLMQSAWQMSYERSNGTLETIFLSPANRLSILYGRTLGALFENIWMFFVFTIFMLFIIGAIPIAHIIYLPVCFLLIIVTATFWGGLLNAIFLFSRDASILFMILDDPMMLFSGVRIPVALFPVWAQVIGFIFPLTHVLFVIRDLLLLGTLSPASINSLWYLVIELALMLLITLLVVKRAERHARVNGNLTFY</sequence>
<dbReference type="PANTHER" id="PTHR43229">
    <property type="entry name" value="NODULATION PROTEIN J"/>
    <property type="match status" value="1"/>
</dbReference>
<organism evidence="7 8">
    <name type="scientific">[Bacillus] enclensis</name>
    <dbReference type="NCBI Taxonomy" id="1402860"/>
    <lineage>
        <taxon>Bacteria</taxon>
        <taxon>Bacillati</taxon>
        <taxon>Bacillota</taxon>
        <taxon>Bacilli</taxon>
        <taxon>Bacillales</taxon>
        <taxon>Bacillaceae</taxon>
        <taxon>Rossellomorea</taxon>
    </lineage>
</organism>
<accession>A0A0V8HD91</accession>
<dbReference type="RefSeq" id="WP_058299314.1">
    <property type="nucleotide sequence ID" value="NZ_FMAU01000004.1"/>
</dbReference>
<name>A0A0V8HD91_9BACI</name>
<keyword evidence="2 5" id="KW-0812">Transmembrane</keyword>
<dbReference type="PRINTS" id="PR00164">
    <property type="entry name" value="ABC2TRNSPORT"/>
</dbReference>
<keyword evidence="3 5" id="KW-1133">Transmembrane helix</keyword>
<dbReference type="InterPro" id="IPR000412">
    <property type="entry name" value="ABC_2_transport"/>
</dbReference>
<proteinExistence type="inferred from homology"/>
<feature type="transmembrane region" description="Helical" evidence="5">
    <location>
        <begin position="150"/>
        <end position="170"/>
    </location>
</feature>
<feature type="transmembrane region" description="Helical" evidence="5">
    <location>
        <begin position="61"/>
        <end position="80"/>
    </location>
</feature>
<evidence type="ECO:0000256" key="5">
    <source>
        <dbReference type="RuleBase" id="RU361157"/>
    </source>
</evidence>
<dbReference type="Pfam" id="PF12698">
    <property type="entry name" value="ABC2_membrane_3"/>
    <property type="match status" value="1"/>
</dbReference>
<gene>
    <name evidence="7" type="ORF">GA0061094_3331</name>
</gene>
<feature type="transmembrane region" description="Helical" evidence="5">
    <location>
        <begin position="121"/>
        <end position="144"/>
    </location>
</feature>
<dbReference type="PANTHER" id="PTHR43229:SF2">
    <property type="entry name" value="NODULATION PROTEIN J"/>
    <property type="match status" value="1"/>
</dbReference>
<dbReference type="InterPro" id="IPR013525">
    <property type="entry name" value="ABC2_TM"/>
</dbReference>
<dbReference type="AlphaFoldDB" id="A0A0V8HD91"/>
<evidence type="ECO:0000313" key="8">
    <source>
        <dbReference type="Proteomes" id="UP000181997"/>
    </source>
</evidence>
<reference evidence="8" key="1">
    <citation type="submission" date="2016-08" db="EMBL/GenBank/DDBJ databases">
        <authorList>
            <person name="Varghese N."/>
            <person name="Submissions Spin"/>
        </authorList>
    </citation>
    <scope>NUCLEOTIDE SEQUENCE [LARGE SCALE GENOMIC DNA]</scope>
    <source>
        <strain evidence="8">SGD-1123</strain>
    </source>
</reference>
<evidence type="ECO:0000259" key="6">
    <source>
        <dbReference type="PROSITE" id="PS51012"/>
    </source>
</evidence>
<feature type="domain" description="ABC transmembrane type-2" evidence="6">
    <location>
        <begin position="23"/>
        <end position="256"/>
    </location>
</feature>
<feature type="transmembrane region" description="Helical" evidence="5">
    <location>
        <begin position="23"/>
        <end position="41"/>
    </location>
</feature>
<dbReference type="GO" id="GO:0140359">
    <property type="term" value="F:ABC-type transporter activity"/>
    <property type="evidence" value="ECO:0007669"/>
    <property type="project" value="InterPro"/>
</dbReference>
<evidence type="ECO:0000313" key="7">
    <source>
        <dbReference type="EMBL" id="SCC23677.1"/>
    </source>
</evidence>
<evidence type="ECO:0000256" key="2">
    <source>
        <dbReference type="ARBA" id="ARBA00022692"/>
    </source>
</evidence>
<keyword evidence="4 5" id="KW-0472">Membrane</keyword>
<evidence type="ECO:0000256" key="3">
    <source>
        <dbReference type="ARBA" id="ARBA00022989"/>
    </source>
</evidence>
<evidence type="ECO:0000256" key="1">
    <source>
        <dbReference type="ARBA" id="ARBA00004141"/>
    </source>
</evidence>
<comment type="similarity">
    <text evidence="5">Belongs to the ABC-2 integral membrane protein family.</text>
</comment>
<dbReference type="OrthoDB" id="9776218at2"/>
<protein>
    <recommendedName>
        <fullName evidence="5">Transport permease protein</fullName>
    </recommendedName>
</protein>
<feature type="transmembrane region" description="Helical" evidence="5">
    <location>
        <begin position="191"/>
        <end position="215"/>
    </location>
</feature>
<keyword evidence="5" id="KW-1003">Cell membrane</keyword>
<evidence type="ECO:0000256" key="4">
    <source>
        <dbReference type="ARBA" id="ARBA00023136"/>
    </source>
</evidence>
<dbReference type="EMBL" id="FMAU01000004">
    <property type="protein sequence ID" value="SCC23677.1"/>
    <property type="molecule type" value="Genomic_DNA"/>
</dbReference>